<dbReference type="InterPro" id="IPR002172">
    <property type="entry name" value="LDrepeatLR_classA_rpt"/>
</dbReference>
<evidence type="ECO:0000256" key="8">
    <source>
        <dbReference type="ARBA" id="ARBA00022588"/>
    </source>
</evidence>
<evidence type="ECO:0000256" key="17">
    <source>
        <dbReference type="ARBA" id="ARBA00023136"/>
    </source>
</evidence>
<evidence type="ECO:0000256" key="16">
    <source>
        <dbReference type="ARBA" id="ARBA00023058"/>
    </source>
</evidence>
<evidence type="ECO:0000256" key="7">
    <source>
        <dbReference type="ARBA" id="ARBA00022537"/>
    </source>
</evidence>
<dbReference type="SMART" id="SM00457">
    <property type="entry name" value="MACPF"/>
    <property type="match status" value="1"/>
</dbReference>
<comment type="caution">
    <text evidence="22">Lacks conserved residue(s) required for the propagation of feature annotation.</text>
</comment>
<dbReference type="PROSITE" id="PS51412">
    <property type="entry name" value="MACPF_2"/>
    <property type="match status" value="1"/>
</dbReference>
<dbReference type="PROSITE" id="PS50923">
    <property type="entry name" value="SUSHI"/>
    <property type="match status" value="2"/>
</dbReference>
<dbReference type="GO" id="GO:0044218">
    <property type="term" value="C:other organism cell membrane"/>
    <property type="evidence" value="ECO:0007669"/>
    <property type="project" value="UniProtKB-KW"/>
</dbReference>
<dbReference type="Pfam" id="PF01823">
    <property type="entry name" value="MACPF"/>
    <property type="match status" value="1"/>
</dbReference>
<dbReference type="FunFam" id="4.10.400.10:FF:000065">
    <property type="entry name" value="Transmembrane protease serine 7"/>
    <property type="match status" value="1"/>
</dbReference>
<name>A0AAD5AYG4_SILAS</name>
<dbReference type="InterPro" id="IPR048831">
    <property type="entry name" value="C8A_B_C6_EGF-like"/>
</dbReference>
<sequence>CALMGHIRFLLTFLLILASVTAIFGCYCDHYSWTSWSFCTKTCDQGTQERTRNVWYDDYWNKHNCATLCQTYERQTCNVDPCPINCELTSFGPWSECSPCAKKIFRTRYVQRPAQFGGQDCNEPLMEELPCHPSKECAIEKLNCKDKFTCDNGRCIKANLECNGQNDCLDNSDEKNCGKINYVCPEQRNFYIIPGVNLIGEGFDVMAEQKRAAVLDNTFMGDECVLNRSRENRKIYRIPANIESYNIKLEQLEDIKETPPVQANEITLSSERSYSGDILMDSGWGVPILLGSFQKSHKGNSFKEELKAFQKKDSEYIHLHQVIATATFKTKSTDLYLSYPFLTFLNNLPLDYNYALYRQIFEIYGTHYFSSGTMGGQYDLLFQYEREQLKSEGFSTAQSSKNIKNEFSVFLLLYFTSSHSQTHGTTTETIKYEGSFMQKSEKSISSVRGGRAEYAAALSWEQKGSPPNSTTYKDWVASTMDNPHVIDYELKPMLDLVRGIPCAVTKRRHMRKAMAEYMQSFDSCKCAPCPNNGRPTLSGTECVCICQTGTFGDNCVKRAKDYTSVAVDGYWTCWSSWSVCDARLTRSRTRSCSNPTPQNGGKPCQGPARQQEECKISIFQEKDVCINDDDFTYEGDSESVLPPGATGCAKPRPPANSHLRFNKRVYDYGDPEEFVCFTGYELKGFQIIRCRQDGKWENAKGSCIKRVCSRPNLPNDVKISPFIEEYSIGSSFSLSCSGRAMSLSGPRYYTCTEALTWDPSIPSDIHCESDEVFKQDSSCPLGQQSMGSTCVCIPREDCRKYKDDVCALDVTKGSAAMMSICSFHANRCHGDKLQFINDGPCKGSVNWAMFRASLSQKSSVQEPCGLDTCYEWEICTALDICHCKSPRDCLTTDGKVYCVNILKPSRQQTMNLCKLATMKCNGIQLEIHHEGEC</sequence>
<dbReference type="Pfam" id="PF00090">
    <property type="entry name" value="TSP_1"/>
    <property type="match status" value="3"/>
</dbReference>
<dbReference type="SUPFAM" id="SSF57424">
    <property type="entry name" value="LDL receptor-like module"/>
    <property type="match status" value="1"/>
</dbReference>
<dbReference type="PRINTS" id="PR00764">
    <property type="entry name" value="COMPLEMENTC9"/>
</dbReference>
<dbReference type="PROSITE" id="PS50068">
    <property type="entry name" value="LDLRA_2"/>
    <property type="match status" value="1"/>
</dbReference>
<feature type="disulfide bond" evidence="21">
    <location>
        <begin position="150"/>
        <end position="168"/>
    </location>
</feature>
<dbReference type="InterPro" id="IPR003884">
    <property type="entry name" value="FacI_MAC"/>
</dbReference>
<evidence type="ECO:0000256" key="1">
    <source>
        <dbReference type="ARBA" id="ARBA00004276"/>
    </source>
</evidence>
<feature type="non-terminal residue" evidence="26">
    <location>
        <position position="1"/>
    </location>
</feature>
<comment type="subcellular location">
    <subcellularLocation>
        <location evidence="2">Secreted</location>
    </subcellularLocation>
    <subcellularLocation>
        <location evidence="1">Target cell membrane</location>
        <topology evidence="1">Multi-pass membrane protein</topology>
    </subcellularLocation>
</comment>
<dbReference type="GO" id="GO:0031640">
    <property type="term" value="P:killing of cells of another organism"/>
    <property type="evidence" value="ECO:0007669"/>
    <property type="project" value="UniProtKB-KW"/>
</dbReference>
<dbReference type="Gene3D" id="3.30.60.30">
    <property type="match status" value="2"/>
</dbReference>
<keyword evidence="17" id="KW-0472">Membrane</keyword>
<evidence type="ECO:0000256" key="22">
    <source>
        <dbReference type="PROSITE-ProRule" id="PRU00302"/>
    </source>
</evidence>
<dbReference type="InterPro" id="IPR036383">
    <property type="entry name" value="TSP1_rpt_sf"/>
</dbReference>
<dbReference type="SMART" id="SM00192">
    <property type="entry name" value="LDLa"/>
    <property type="match status" value="1"/>
</dbReference>
<evidence type="ECO:0000256" key="3">
    <source>
        <dbReference type="ARBA" id="ARBA00009214"/>
    </source>
</evidence>
<evidence type="ECO:0000259" key="24">
    <source>
        <dbReference type="PROSITE" id="PS50923"/>
    </source>
</evidence>
<keyword evidence="16" id="KW-0473">Membrane attack complex</keyword>
<keyword evidence="4" id="KW-1134">Transmembrane beta strand</keyword>
<dbReference type="SMART" id="SM00032">
    <property type="entry name" value="CCP"/>
    <property type="match status" value="2"/>
</dbReference>
<keyword evidence="12" id="KW-0677">Repeat</keyword>
<feature type="disulfide bond" evidence="22">
    <location>
        <begin position="676"/>
        <end position="703"/>
    </location>
</feature>
<dbReference type="SMART" id="SM00209">
    <property type="entry name" value="TSP1"/>
    <property type="match status" value="3"/>
</dbReference>
<dbReference type="CDD" id="cd00033">
    <property type="entry name" value="CCP"/>
    <property type="match status" value="2"/>
</dbReference>
<evidence type="ECO:0000256" key="20">
    <source>
        <dbReference type="ARBA" id="ARBA00023298"/>
    </source>
</evidence>
<keyword evidence="20" id="KW-1053">Target membrane</keyword>
<keyword evidence="7" id="KW-1052">Target cell membrane</keyword>
<keyword evidence="6" id="KW-0245">EGF-like domain</keyword>
<evidence type="ECO:0000256" key="2">
    <source>
        <dbReference type="ARBA" id="ARBA00004613"/>
    </source>
</evidence>
<dbReference type="SUPFAM" id="SSF82895">
    <property type="entry name" value="TSP-1 type 1 repeat"/>
    <property type="match status" value="3"/>
</dbReference>
<feature type="domain" description="Sushi" evidence="24">
    <location>
        <begin position="706"/>
        <end position="769"/>
    </location>
</feature>
<dbReference type="Pfam" id="PF21288">
    <property type="entry name" value="Kazal_C6"/>
    <property type="match status" value="1"/>
</dbReference>
<comment type="similarity">
    <text evidence="3">Belongs to the complement C6/C7/C8/C9 family.</text>
</comment>
<dbReference type="InterPro" id="IPR000436">
    <property type="entry name" value="Sushi_SCR_CCP_dom"/>
</dbReference>
<evidence type="ECO:0000256" key="12">
    <source>
        <dbReference type="ARBA" id="ARBA00022737"/>
    </source>
</evidence>
<dbReference type="Pfam" id="PF00057">
    <property type="entry name" value="Ldl_recept_a"/>
    <property type="match status" value="1"/>
</dbReference>
<evidence type="ECO:0000256" key="21">
    <source>
        <dbReference type="PROSITE-ProRule" id="PRU00124"/>
    </source>
</evidence>
<dbReference type="PROSITE" id="PS50092">
    <property type="entry name" value="TSP1"/>
    <property type="match status" value="3"/>
</dbReference>
<evidence type="ECO:0000256" key="13">
    <source>
        <dbReference type="ARBA" id="ARBA00022852"/>
    </source>
</evidence>
<protein>
    <submittedName>
        <fullName evidence="26">Complement component C6</fullName>
    </submittedName>
</protein>
<organism evidence="26 27">
    <name type="scientific">Silurus asotus</name>
    <name type="common">Amur catfish</name>
    <name type="synonym">Parasilurus asotus</name>
    <dbReference type="NCBI Taxonomy" id="30991"/>
    <lineage>
        <taxon>Eukaryota</taxon>
        <taxon>Metazoa</taxon>
        <taxon>Chordata</taxon>
        <taxon>Craniata</taxon>
        <taxon>Vertebrata</taxon>
        <taxon>Euteleostomi</taxon>
        <taxon>Actinopterygii</taxon>
        <taxon>Neopterygii</taxon>
        <taxon>Teleostei</taxon>
        <taxon>Ostariophysi</taxon>
        <taxon>Siluriformes</taxon>
        <taxon>Siluridae</taxon>
        <taxon>Silurus</taxon>
    </lineage>
</organism>
<feature type="disulfide bond" evidence="21">
    <location>
        <begin position="162"/>
        <end position="177"/>
    </location>
</feature>
<dbReference type="Proteomes" id="UP001205998">
    <property type="component" value="Unassembled WGS sequence"/>
</dbReference>
<dbReference type="EMBL" id="MU551567">
    <property type="protein sequence ID" value="KAI5625126.1"/>
    <property type="molecule type" value="Genomic_DNA"/>
</dbReference>
<proteinExistence type="inferred from homology"/>
<dbReference type="InterPro" id="IPR023415">
    <property type="entry name" value="LDLR_class-A_CS"/>
</dbReference>
<comment type="caution">
    <text evidence="26">The sequence shown here is derived from an EMBL/GenBank/DDBJ whole genome shotgun (WGS) entry which is preliminary data.</text>
</comment>
<gene>
    <name evidence="26" type="ORF">C0J50_15241</name>
</gene>
<dbReference type="InterPro" id="IPR036055">
    <property type="entry name" value="LDL_receptor-like_sf"/>
</dbReference>
<evidence type="ECO:0000256" key="6">
    <source>
        <dbReference type="ARBA" id="ARBA00022536"/>
    </source>
</evidence>
<dbReference type="AlphaFoldDB" id="A0AAD5AYG4"/>
<keyword evidence="5" id="KW-0964">Secreted</keyword>
<dbReference type="InterPro" id="IPR020863">
    <property type="entry name" value="MACPF_CS"/>
</dbReference>
<accession>A0AAD5AYG4</accession>
<dbReference type="Gene3D" id="2.20.100.10">
    <property type="entry name" value="Thrombospondin type-1 (TSP1) repeat"/>
    <property type="match status" value="3"/>
</dbReference>
<dbReference type="InterPro" id="IPR000884">
    <property type="entry name" value="TSP1_rpt"/>
</dbReference>
<dbReference type="GO" id="GO:0005579">
    <property type="term" value="C:membrane attack complex"/>
    <property type="evidence" value="ECO:0007669"/>
    <property type="project" value="UniProtKB-KW"/>
</dbReference>
<keyword evidence="10" id="KW-0812">Transmembrane</keyword>
<evidence type="ECO:0000256" key="14">
    <source>
        <dbReference type="ARBA" id="ARBA00022859"/>
    </source>
</evidence>
<dbReference type="InterPro" id="IPR048828">
    <property type="entry name" value="C6_KAZAL"/>
</dbReference>
<keyword evidence="27" id="KW-1185">Reference proteome</keyword>
<reference evidence="26" key="1">
    <citation type="submission" date="2018-07" db="EMBL/GenBank/DDBJ databases">
        <title>Comparative genomics of catfishes provides insights into carnivory and benthic adaptation.</title>
        <authorList>
            <person name="Zhang Y."/>
            <person name="Wang D."/>
            <person name="Peng Z."/>
            <person name="Zheng S."/>
            <person name="Shao F."/>
            <person name="Tao W."/>
        </authorList>
    </citation>
    <scope>NUCLEOTIDE SEQUENCE</scope>
    <source>
        <strain evidence="26">Chongqing</strain>
    </source>
</reference>
<evidence type="ECO:0000313" key="27">
    <source>
        <dbReference type="Proteomes" id="UP001205998"/>
    </source>
</evidence>
<dbReference type="Gene3D" id="4.10.400.10">
    <property type="entry name" value="Low-density Lipoprotein Receptor"/>
    <property type="match status" value="1"/>
</dbReference>
<dbReference type="SMART" id="SM00057">
    <property type="entry name" value="FIMAC"/>
    <property type="match status" value="2"/>
</dbReference>
<keyword evidence="19" id="KW-0325">Glycoprotein</keyword>
<evidence type="ECO:0000256" key="15">
    <source>
        <dbReference type="ARBA" id="ARBA00022875"/>
    </source>
</evidence>
<dbReference type="PANTHER" id="PTHR45742:SF4">
    <property type="entry name" value="COMPLEMENT COMPONENT C6"/>
    <property type="match status" value="1"/>
</dbReference>
<evidence type="ECO:0000256" key="10">
    <source>
        <dbReference type="ARBA" id="ARBA00022692"/>
    </source>
</evidence>
<evidence type="ECO:0000259" key="25">
    <source>
        <dbReference type="PROSITE" id="PS51412"/>
    </source>
</evidence>
<evidence type="ECO:0000313" key="26">
    <source>
        <dbReference type="EMBL" id="KAI5625126.1"/>
    </source>
</evidence>
<dbReference type="Pfam" id="PF21195">
    <property type="entry name" value="EGF_C8A_B_C6"/>
    <property type="match status" value="1"/>
</dbReference>
<dbReference type="FunFam" id="2.20.100.10:FF:000002">
    <property type="entry name" value="Unc-5 netrin receptor C"/>
    <property type="match status" value="1"/>
</dbReference>
<dbReference type="GO" id="GO:0006958">
    <property type="term" value="P:complement activation, classical pathway"/>
    <property type="evidence" value="ECO:0007669"/>
    <property type="project" value="UniProtKB-KW"/>
</dbReference>
<keyword evidence="11 23" id="KW-0732">Signal</keyword>
<evidence type="ECO:0000256" key="23">
    <source>
        <dbReference type="SAM" id="SignalP"/>
    </source>
</evidence>
<feature type="domain" description="MACPF" evidence="25">
    <location>
        <begin position="180"/>
        <end position="525"/>
    </location>
</feature>
<dbReference type="InterPro" id="IPR020864">
    <property type="entry name" value="MACPF"/>
</dbReference>
<evidence type="ECO:0000256" key="18">
    <source>
        <dbReference type="ARBA" id="ARBA00023157"/>
    </source>
</evidence>
<dbReference type="PROSITE" id="PS01209">
    <property type="entry name" value="LDLRA_1"/>
    <property type="match status" value="1"/>
</dbReference>
<feature type="disulfide bond" evidence="22">
    <location>
        <begin position="708"/>
        <end position="751"/>
    </location>
</feature>
<dbReference type="GO" id="GO:0005576">
    <property type="term" value="C:extracellular region"/>
    <property type="evidence" value="ECO:0007669"/>
    <property type="project" value="UniProtKB-SubCell"/>
</dbReference>
<evidence type="ECO:0000256" key="4">
    <source>
        <dbReference type="ARBA" id="ARBA00022452"/>
    </source>
</evidence>
<dbReference type="SUPFAM" id="SSF57535">
    <property type="entry name" value="Complement control module/SCR domain"/>
    <property type="match status" value="2"/>
</dbReference>
<feature type="chain" id="PRO_5042224851" evidence="23">
    <location>
        <begin position="23"/>
        <end position="933"/>
    </location>
</feature>
<evidence type="ECO:0000256" key="11">
    <source>
        <dbReference type="ARBA" id="ARBA00022729"/>
    </source>
</evidence>
<feature type="domain" description="Sushi" evidence="24">
    <location>
        <begin position="646"/>
        <end position="705"/>
    </location>
</feature>
<keyword evidence="18 22" id="KW-1015">Disulfide bond</keyword>
<keyword evidence="8" id="KW-0399">Innate immunity</keyword>
<feature type="signal peptide" evidence="23">
    <location>
        <begin position="1"/>
        <end position="22"/>
    </location>
</feature>
<dbReference type="InterPro" id="IPR035976">
    <property type="entry name" value="Sushi/SCR/CCP_sf"/>
</dbReference>
<dbReference type="Gene3D" id="2.10.70.10">
    <property type="entry name" value="Complement Module, domain 1"/>
    <property type="match status" value="2"/>
</dbReference>
<dbReference type="PANTHER" id="PTHR45742">
    <property type="entry name" value="COMPLEMENT COMPONENT C6"/>
    <property type="match status" value="1"/>
</dbReference>
<dbReference type="InterPro" id="IPR001862">
    <property type="entry name" value="MAC_perforin"/>
</dbReference>
<evidence type="ECO:0000256" key="5">
    <source>
        <dbReference type="ARBA" id="ARBA00022525"/>
    </source>
</evidence>
<keyword evidence="14" id="KW-0391">Immunity</keyword>
<dbReference type="GO" id="GO:0045087">
    <property type="term" value="P:innate immune response"/>
    <property type="evidence" value="ECO:0007669"/>
    <property type="project" value="UniProtKB-KW"/>
</dbReference>
<keyword evidence="13" id="KW-0204">Cytolysis</keyword>
<dbReference type="Pfam" id="PF00084">
    <property type="entry name" value="Sushi"/>
    <property type="match status" value="2"/>
</dbReference>
<dbReference type="CDD" id="cd00112">
    <property type="entry name" value="LDLa"/>
    <property type="match status" value="1"/>
</dbReference>
<keyword evidence="15" id="KW-0180">Complement pathway</keyword>
<dbReference type="PROSITE" id="PS00279">
    <property type="entry name" value="MACPF_1"/>
    <property type="match status" value="1"/>
</dbReference>
<keyword evidence="9 22" id="KW-0768">Sushi</keyword>
<evidence type="ECO:0000256" key="19">
    <source>
        <dbReference type="ARBA" id="ARBA00023180"/>
    </source>
</evidence>
<evidence type="ECO:0000256" key="9">
    <source>
        <dbReference type="ARBA" id="ARBA00022659"/>
    </source>
</evidence>